<name>A0A7V5PQR1_CALAY</name>
<evidence type="ECO:0000256" key="1">
    <source>
        <dbReference type="ARBA" id="ARBA00022553"/>
    </source>
</evidence>
<dbReference type="InterPro" id="IPR011123">
    <property type="entry name" value="Y_Y_Y"/>
</dbReference>
<evidence type="ECO:0000259" key="2">
    <source>
        <dbReference type="Pfam" id="PF07495"/>
    </source>
</evidence>
<dbReference type="SUPFAM" id="SSF63829">
    <property type="entry name" value="Calcium-dependent phosphotriesterase"/>
    <property type="match status" value="3"/>
</dbReference>
<dbReference type="Gene3D" id="2.130.10.10">
    <property type="entry name" value="YVTN repeat-like/Quinoprotein amine dehydrogenase"/>
    <property type="match status" value="2"/>
</dbReference>
<dbReference type="Gene3D" id="2.60.40.10">
    <property type="entry name" value="Immunoglobulins"/>
    <property type="match status" value="1"/>
</dbReference>
<dbReference type="EMBL" id="DROD01000526">
    <property type="protein sequence ID" value="HHJ53162.1"/>
    <property type="molecule type" value="Genomic_DNA"/>
</dbReference>
<dbReference type="InterPro" id="IPR011110">
    <property type="entry name" value="Reg_prop"/>
</dbReference>
<dbReference type="InterPro" id="IPR015943">
    <property type="entry name" value="WD40/YVTN_repeat-like_dom_sf"/>
</dbReference>
<dbReference type="InterPro" id="IPR013783">
    <property type="entry name" value="Ig-like_fold"/>
</dbReference>
<reference evidence="3" key="1">
    <citation type="journal article" date="2020" name="mSystems">
        <title>Genome- and Community-Level Interaction Insights into Carbon Utilization and Element Cycling Functions of Hydrothermarchaeota in Hydrothermal Sediment.</title>
        <authorList>
            <person name="Zhou Z."/>
            <person name="Liu Y."/>
            <person name="Xu W."/>
            <person name="Pan J."/>
            <person name="Luo Z.H."/>
            <person name="Li M."/>
        </authorList>
    </citation>
    <scope>NUCLEOTIDE SEQUENCE [LARGE SCALE GENOMIC DNA]</scope>
    <source>
        <strain evidence="3">HyVt-527</strain>
    </source>
</reference>
<protein>
    <recommendedName>
        <fullName evidence="2">Two component regulator three Y domain-containing protein</fullName>
    </recommendedName>
</protein>
<dbReference type="AlphaFoldDB" id="A0A7V5PQR1"/>
<dbReference type="Proteomes" id="UP000886124">
    <property type="component" value="Unassembled WGS sequence"/>
</dbReference>
<accession>A0A7V5PQR1</accession>
<feature type="non-terminal residue" evidence="3">
    <location>
        <position position="602"/>
    </location>
</feature>
<dbReference type="GO" id="GO:0000155">
    <property type="term" value="F:phosphorelay sensor kinase activity"/>
    <property type="evidence" value="ECO:0007669"/>
    <property type="project" value="TreeGrafter"/>
</dbReference>
<dbReference type="Pfam" id="PF07494">
    <property type="entry name" value="Reg_prop"/>
    <property type="match status" value="6"/>
</dbReference>
<proteinExistence type="predicted"/>
<feature type="domain" description="Two component regulator three Y" evidence="2">
    <location>
        <begin position="543"/>
        <end position="601"/>
    </location>
</feature>
<dbReference type="PANTHER" id="PTHR43547">
    <property type="entry name" value="TWO-COMPONENT HISTIDINE KINASE"/>
    <property type="match status" value="1"/>
</dbReference>
<dbReference type="Pfam" id="PF07495">
    <property type="entry name" value="Y_Y_Y"/>
    <property type="match status" value="1"/>
</dbReference>
<gene>
    <name evidence="3" type="ORF">ENJ89_08205</name>
</gene>
<sequence length="602" mass="67396">MHTMYADRLGRIWLGTFEGLFRYDPADSRILSMSETSGRDFGMVLDMAGDQQGRIWIAGTGNGLFCFDSGKKRFFHYKKGEKNSQGLNSNRIASVLMDSNGNLWVGTVDRGLNVWFAGTDRFVHYVHDLSDSRSVVNGAIFALYEDKNGGIWIGSYGGGVCRYDPHQPPFHQITHRPHDRSGLSSNIVLSICEDHQGKLWVGTDGGGLNVLEPESNSFRHYFRQAGIKSSNSITALMETSDKTLWLGMDVGGQSPGGLIYRFNRSLKRFERFELIRPKFGGVSVFMEDHRGRLWIGTFAEGLYCYDRQSNKVTHLVFDKKECQGLCGNSILSLQEDDSGQIWIGTLNRGLDRYNPMTGKFTHFEAQPNNPKSLCGNSVFSMAKDGEGRLWFGTNGGLNGRLADNDAFFSLTTTDGLPGNLIYGILSDSAGQLWLSTNRGLVCFNPKKGAIKKYGPADGLLNFEFTQGAYCKGRNGALYFGGNKGLTYFNPDDFKENQYEPPVVLTDFLVKGKKFKLKNSILFTKRIVLSYRQNFFSFKFAALDYRASGKNEYAYCLTGVDDDWVYCGHRRFADYTDIAPGEYVFKAKATNSDGIWGQKRATV</sequence>
<evidence type="ECO:0000313" key="3">
    <source>
        <dbReference type="EMBL" id="HHJ53162.1"/>
    </source>
</evidence>
<keyword evidence="1" id="KW-0597">Phosphoprotein</keyword>
<comment type="caution">
    <text evidence="3">The sequence shown here is derived from an EMBL/GenBank/DDBJ whole genome shotgun (WGS) entry which is preliminary data.</text>
</comment>
<dbReference type="PANTHER" id="PTHR43547:SF2">
    <property type="entry name" value="HYBRID SIGNAL TRANSDUCTION HISTIDINE KINASE C"/>
    <property type="match status" value="1"/>
</dbReference>
<organism evidence="3">
    <name type="scientific">Caldithrix abyssi</name>
    <dbReference type="NCBI Taxonomy" id="187145"/>
    <lineage>
        <taxon>Bacteria</taxon>
        <taxon>Pseudomonadati</taxon>
        <taxon>Calditrichota</taxon>
        <taxon>Calditrichia</taxon>
        <taxon>Calditrichales</taxon>
        <taxon>Calditrichaceae</taxon>
        <taxon>Caldithrix</taxon>
    </lineage>
</organism>